<dbReference type="OrthoDB" id="10027013at2759"/>
<dbReference type="AlphaFoldDB" id="A0A3L6QX08"/>
<dbReference type="PANTHER" id="PTHR45180">
    <property type="entry name" value="OS01G0307686 PROTEIN"/>
    <property type="match status" value="1"/>
</dbReference>
<proteinExistence type="predicted"/>
<sequence>MAGLFTKQAAVYAAARPAYPKDLFTKLAALTAHHRLAWDVGTGNGQAAIGVAEH</sequence>
<name>A0A3L6QX08_PANMI</name>
<dbReference type="EMBL" id="PQIB02000010">
    <property type="protein sequence ID" value="RLM91276.1"/>
    <property type="molecule type" value="Genomic_DNA"/>
</dbReference>
<evidence type="ECO:0000313" key="2">
    <source>
        <dbReference type="Proteomes" id="UP000275267"/>
    </source>
</evidence>
<evidence type="ECO:0000313" key="1">
    <source>
        <dbReference type="EMBL" id="RLM91276.1"/>
    </source>
</evidence>
<dbReference type="Gene3D" id="3.40.50.150">
    <property type="entry name" value="Vaccinia Virus protein VP39"/>
    <property type="match status" value="1"/>
</dbReference>
<accession>A0A3L6QX08</accession>
<protein>
    <recommendedName>
        <fullName evidence="3">Methyltransferase</fullName>
    </recommendedName>
</protein>
<gene>
    <name evidence="1" type="ORF">C2845_PM08G17500</name>
</gene>
<comment type="caution">
    <text evidence="1">The sequence shown here is derived from an EMBL/GenBank/DDBJ whole genome shotgun (WGS) entry which is preliminary data.</text>
</comment>
<dbReference type="Proteomes" id="UP000275267">
    <property type="component" value="Unassembled WGS sequence"/>
</dbReference>
<keyword evidence="2" id="KW-1185">Reference proteome</keyword>
<dbReference type="PANTHER" id="PTHR45180:SF1">
    <property type="entry name" value="OS01G0307686 PROTEIN"/>
    <property type="match status" value="1"/>
</dbReference>
<evidence type="ECO:0008006" key="3">
    <source>
        <dbReference type="Google" id="ProtNLM"/>
    </source>
</evidence>
<organism evidence="1 2">
    <name type="scientific">Panicum miliaceum</name>
    <name type="common">Proso millet</name>
    <name type="synonym">Broomcorn millet</name>
    <dbReference type="NCBI Taxonomy" id="4540"/>
    <lineage>
        <taxon>Eukaryota</taxon>
        <taxon>Viridiplantae</taxon>
        <taxon>Streptophyta</taxon>
        <taxon>Embryophyta</taxon>
        <taxon>Tracheophyta</taxon>
        <taxon>Spermatophyta</taxon>
        <taxon>Magnoliopsida</taxon>
        <taxon>Liliopsida</taxon>
        <taxon>Poales</taxon>
        <taxon>Poaceae</taxon>
        <taxon>PACMAD clade</taxon>
        <taxon>Panicoideae</taxon>
        <taxon>Panicodae</taxon>
        <taxon>Paniceae</taxon>
        <taxon>Panicinae</taxon>
        <taxon>Panicum</taxon>
        <taxon>Panicum sect. Panicum</taxon>
    </lineage>
</organism>
<dbReference type="InterPro" id="IPR029063">
    <property type="entry name" value="SAM-dependent_MTases_sf"/>
</dbReference>
<reference evidence="2" key="1">
    <citation type="journal article" date="2019" name="Nat. Commun.">
        <title>The genome of broomcorn millet.</title>
        <authorList>
            <person name="Zou C."/>
            <person name="Miki D."/>
            <person name="Li D."/>
            <person name="Tang Q."/>
            <person name="Xiao L."/>
            <person name="Rajput S."/>
            <person name="Deng P."/>
            <person name="Jia W."/>
            <person name="Huang R."/>
            <person name="Zhang M."/>
            <person name="Sun Y."/>
            <person name="Hu J."/>
            <person name="Fu X."/>
            <person name="Schnable P.S."/>
            <person name="Li F."/>
            <person name="Zhang H."/>
            <person name="Feng B."/>
            <person name="Zhu X."/>
            <person name="Liu R."/>
            <person name="Schnable J.C."/>
            <person name="Zhu J.-K."/>
            <person name="Zhang H."/>
        </authorList>
    </citation>
    <scope>NUCLEOTIDE SEQUENCE [LARGE SCALE GENOMIC DNA]</scope>
</reference>
<dbReference type="STRING" id="4540.A0A3L6QX08"/>